<organism evidence="5 6">
    <name type="scientific">Bombardia bombarda</name>
    <dbReference type="NCBI Taxonomy" id="252184"/>
    <lineage>
        <taxon>Eukaryota</taxon>
        <taxon>Fungi</taxon>
        <taxon>Dikarya</taxon>
        <taxon>Ascomycota</taxon>
        <taxon>Pezizomycotina</taxon>
        <taxon>Sordariomycetes</taxon>
        <taxon>Sordariomycetidae</taxon>
        <taxon>Sordariales</taxon>
        <taxon>Lasiosphaeriaceae</taxon>
        <taxon>Bombardia</taxon>
    </lineage>
</organism>
<keyword evidence="6" id="KW-1185">Reference proteome</keyword>
<dbReference type="GO" id="GO:0016491">
    <property type="term" value="F:oxidoreductase activity"/>
    <property type="evidence" value="ECO:0007669"/>
    <property type="project" value="UniProtKB-KW"/>
</dbReference>
<dbReference type="EMBL" id="JAULSR010000001">
    <property type="protein sequence ID" value="KAK0635860.1"/>
    <property type="molecule type" value="Genomic_DNA"/>
</dbReference>
<dbReference type="AlphaFoldDB" id="A0AA39XLK1"/>
<dbReference type="SUPFAM" id="SSF51905">
    <property type="entry name" value="FAD/NAD(P)-binding domain"/>
    <property type="match status" value="2"/>
</dbReference>
<feature type="region of interest" description="Disordered" evidence="4">
    <location>
        <begin position="573"/>
        <end position="592"/>
    </location>
</feature>
<protein>
    <submittedName>
        <fullName evidence="5">Cofactor FMO1 FAD enzyme</fullName>
    </submittedName>
</protein>
<evidence type="ECO:0000256" key="1">
    <source>
        <dbReference type="ARBA" id="ARBA00022630"/>
    </source>
</evidence>
<keyword evidence="3" id="KW-0560">Oxidoreductase</keyword>
<sequence length="592" mass="65545">MQLERVDVVVVGAGWNGLIAAKTYLDFAPDANLVIIDDQATIGGVWSAEKIYPSLYAQIKFGQFEYSFYPMKREGITKDGYIAGQTIHRYLNDFAHDFGLTQRTRLRTKVDKVEKLADGWKLELEGKAPIECAKLIYASGATSHPVIPQWPRDETFNTPIIHSSEVGTHLEALKKVKRVTVVGAAKSAYDTVFLLLERGIQVDWIIRADGTGPLAIMPPTILGVVNTMDVVATKMMRHLGSSIMSAKGPGYRFFNRTRVGRVIAKGFWKTVTAIAAMHAGYDKSENAAKLKPLPVGNGIFWANAGLGCASVPNFWKVFHAGDCTVHRTEIGSLTGNSTVTLLDQTKFETDYIILCTGFDKSYHQFSEPLQQACGLIPTPAHATKWDNLEAAAERRVDELLPAIRNAPAGVRTERPPASNHARPLLHGPSRHYRRLIMPEMAATGDRSVYFPGFIHTIYTPLVSEVQSLWGVAFLLDLVDLPSQGEMEREVAEWNVWTRKRYLAQGRKHAYAIYDFFSYIDVLLEDLGINTTRKSNAIAELLLPKYPSDYKGLTTEFRAALAKKKGKQLNGYANGHSNGHATNGHANGGAVRI</sequence>
<dbReference type="Gene3D" id="3.50.50.60">
    <property type="entry name" value="FAD/NAD(P)-binding domain"/>
    <property type="match status" value="2"/>
</dbReference>
<dbReference type="InterPro" id="IPR036188">
    <property type="entry name" value="FAD/NAD-bd_sf"/>
</dbReference>
<dbReference type="PANTHER" id="PTHR23023">
    <property type="entry name" value="DIMETHYLANILINE MONOOXYGENASE"/>
    <property type="match status" value="1"/>
</dbReference>
<dbReference type="Pfam" id="PF13738">
    <property type="entry name" value="Pyr_redox_3"/>
    <property type="match status" value="1"/>
</dbReference>
<reference evidence="5" key="1">
    <citation type="submission" date="2023-06" db="EMBL/GenBank/DDBJ databases">
        <title>Genome-scale phylogeny and comparative genomics of the fungal order Sordariales.</title>
        <authorList>
            <consortium name="Lawrence Berkeley National Laboratory"/>
            <person name="Hensen N."/>
            <person name="Bonometti L."/>
            <person name="Westerberg I."/>
            <person name="Brannstrom I.O."/>
            <person name="Guillou S."/>
            <person name="Cros-Aarteil S."/>
            <person name="Calhoun S."/>
            <person name="Haridas S."/>
            <person name="Kuo A."/>
            <person name="Mondo S."/>
            <person name="Pangilinan J."/>
            <person name="Riley R."/>
            <person name="LaButti K."/>
            <person name="Andreopoulos B."/>
            <person name="Lipzen A."/>
            <person name="Chen C."/>
            <person name="Yanf M."/>
            <person name="Daum C."/>
            <person name="Ng V."/>
            <person name="Clum A."/>
            <person name="Steindorff A."/>
            <person name="Ohm R."/>
            <person name="Martin F."/>
            <person name="Silar P."/>
            <person name="Natvig D."/>
            <person name="Lalanne C."/>
            <person name="Gautier V."/>
            <person name="Ament-velasquez S.L."/>
            <person name="Kruys A."/>
            <person name="Hutchinson M.I."/>
            <person name="Powell A.J."/>
            <person name="Barry K."/>
            <person name="Miller A.N."/>
            <person name="Grigoriev I.V."/>
            <person name="Debuchy R."/>
            <person name="Gladieux P."/>
            <person name="Thoren M.H."/>
            <person name="Johannesson H."/>
        </authorList>
    </citation>
    <scope>NUCLEOTIDE SEQUENCE</scope>
    <source>
        <strain evidence="5">SMH3391-2</strain>
    </source>
</reference>
<evidence type="ECO:0000313" key="6">
    <source>
        <dbReference type="Proteomes" id="UP001174934"/>
    </source>
</evidence>
<keyword evidence="2" id="KW-0274">FAD</keyword>
<evidence type="ECO:0000256" key="4">
    <source>
        <dbReference type="SAM" id="MobiDB-lite"/>
    </source>
</evidence>
<evidence type="ECO:0000256" key="2">
    <source>
        <dbReference type="ARBA" id="ARBA00022827"/>
    </source>
</evidence>
<dbReference type="InterPro" id="IPR050346">
    <property type="entry name" value="FMO-like"/>
</dbReference>
<proteinExistence type="predicted"/>
<gene>
    <name evidence="5" type="ORF">B0T17DRAFT_517506</name>
</gene>
<evidence type="ECO:0000313" key="5">
    <source>
        <dbReference type="EMBL" id="KAK0635860.1"/>
    </source>
</evidence>
<evidence type="ECO:0000256" key="3">
    <source>
        <dbReference type="ARBA" id="ARBA00023002"/>
    </source>
</evidence>
<accession>A0AA39XLK1</accession>
<comment type="caution">
    <text evidence="5">The sequence shown here is derived from an EMBL/GenBank/DDBJ whole genome shotgun (WGS) entry which is preliminary data.</text>
</comment>
<dbReference type="Proteomes" id="UP001174934">
    <property type="component" value="Unassembled WGS sequence"/>
</dbReference>
<name>A0AA39XLK1_9PEZI</name>
<keyword evidence="1" id="KW-0285">Flavoprotein</keyword>